<dbReference type="RefSeq" id="WP_106208303.1">
    <property type="nucleotide sequence ID" value="NZ_PVZF01000002.1"/>
</dbReference>
<dbReference type="InterPro" id="IPR005135">
    <property type="entry name" value="Endo/exonuclease/phosphatase"/>
</dbReference>
<dbReference type="Proteomes" id="UP000238083">
    <property type="component" value="Unassembled WGS sequence"/>
</dbReference>
<evidence type="ECO:0000313" key="3">
    <source>
        <dbReference type="Proteomes" id="UP000238083"/>
    </source>
</evidence>
<keyword evidence="2" id="KW-0269">Exonuclease</keyword>
<dbReference type="OrthoDB" id="3820230at2"/>
<dbReference type="InterPro" id="IPR036691">
    <property type="entry name" value="Endo/exonu/phosph_ase_sf"/>
</dbReference>
<name>A0A2T0R8R4_9ACTN</name>
<evidence type="ECO:0000313" key="2">
    <source>
        <dbReference type="EMBL" id="PRY17494.1"/>
    </source>
</evidence>
<accession>A0A2T0R8R4</accession>
<feature type="domain" description="Endonuclease/exonuclease/phosphatase" evidence="1">
    <location>
        <begin position="16"/>
        <end position="239"/>
    </location>
</feature>
<keyword evidence="3" id="KW-1185">Reference proteome</keyword>
<dbReference type="Pfam" id="PF03372">
    <property type="entry name" value="Exo_endo_phos"/>
    <property type="match status" value="1"/>
</dbReference>
<sequence>MSAPAGGRAAARLRVATFNVRELLDDTLAVREVLRAARADVVCLQEVPTLLFAGHRLGDLAADTGLWVTAAGAAGAGTAILTAARVDVRAAGVRALPTARRRGWKPVRRRGTAEAAVRVPLAGGWSVDVLVRSVHLGLDDGERFDHVTRLLPGTPVGGPLEPWSDAPAVLAGDLNEEPGGAVHRRLSTVLLDAAEAVGTPAPTFPARSPRRRLDAVLVDRLLSVTSVSTPGEHPGASDHLPVLADLLVPAAG</sequence>
<organism evidence="2 3">
    <name type="scientific">Kineococcus rhizosphaerae</name>
    <dbReference type="NCBI Taxonomy" id="559628"/>
    <lineage>
        <taxon>Bacteria</taxon>
        <taxon>Bacillati</taxon>
        <taxon>Actinomycetota</taxon>
        <taxon>Actinomycetes</taxon>
        <taxon>Kineosporiales</taxon>
        <taxon>Kineosporiaceae</taxon>
        <taxon>Kineococcus</taxon>
    </lineage>
</organism>
<dbReference type="Gene3D" id="3.60.10.10">
    <property type="entry name" value="Endonuclease/exonuclease/phosphatase"/>
    <property type="match status" value="1"/>
</dbReference>
<evidence type="ECO:0000259" key="1">
    <source>
        <dbReference type="Pfam" id="PF03372"/>
    </source>
</evidence>
<comment type="caution">
    <text evidence="2">The sequence shown here is derived from an EMBL/GenBank/DDBJ whole genome shotgun (WGS) entry which is preliminary data.</text>
</comment>
<proteinExistence type="predicted"/>
<keyword evidence="2" id="KW-0255">Endonuclease</keyword>
<keyword evidence="2" id="KW-0378">Hydrolase</keyword>
<gene>
    <name evidence="2" type="ORF">CLV37_102457</name>
</gene>
<reference evidence="2 3" key="1">
    <citation type="submission" date="2018-03" db="EMBL/GenBank/DDBJ databases">
        <title>Genomic Encyclopedia of Archaeal and Bacterial Type Strains, Phase II (KMG-II): from individual species to whole genera.</title>
        <authorList>
            <person name="Goeker M."/>
        </authorList>
    </citation>
    <scope>NUCLEOTIDE SEQUENCE [LARGE SCALE GENOMIC DNA]</scope>
    <source>
        <strain evidence="2 3">DSM 19711</strain>
    </source>
</reference>
<dbReference type="GO" id="GO:0004519">
    <property type="term" value="F:endonuclease activity"/>
    <property type="evidence" value="ECO:0007669"/>
    <property type="project" value="UniProtKB-KW"/>
</dbReference>
<protein>
    <submittedName>
        <fullName evidence="2">Endonuclease/exonuclease/phosphatase family metal-dependent hydrolase</fullName>
    </submittedName>
</protein>
<dbReference type="AlphaFoldDB" id="A0A2T0R8R4"/>
<dbReference type="EMBL" id="PVZF01000002">
    <property type="protein sequence ID" value="PRY17494.1"/>
    <property type="molecule type" value="Genomic_DNA"/>
</dbReference>
<dbReference type="GO" id="GO:0004527">
    <property type="term" value="F:exonuclease activity"/>
    <property type="evidence" value="ECO:0007669"/>
    <property type="project" value="UniProtKB-KW"/>
</dbReference>
<keyword evidence="2" id="KW-0540">Nuclease</keyword>
<dbReference type="SUPFAM" id="SSF56219">
    <property type="entry name" value="DNase I-like"/>
    <property type="match status" value="1"/>
</dbReference>